<feature type="transmembrane region" description="Helical" evidence="6">
    <location>
        <begin position="62"/>
        <end position="79"/>
    </location>
</feature>
<reference evidence="7" key="1">
    <citation type="submission" date="2020-03" db="EMBL/GenBank/DDBJ databases">
        <title>Draft Genome Sequence of Cylindrodendrum hubeiense.</title>
        <authorList>
            <person name="Buettner E."/>
            <person name="Kellner H."/>
        </authorList>
    </citation>
    <scope>NUCLEOTIDE SEQUENCE</scope>
    <source>
        <strain evidence="7">IHI 201604</strain>
    </source>
</reference>
<dbReference type="InterPro" id="IPR005349">
    <property type="entry name" value="TMEM14"/>
</dbReference>
<dbReference type="OrthoDB" id="5620at2759"/>
<evidence type="ECO:0000256" key="2">
    <source>
        <dbReference type="ARBA" id="ARBA00007590"/>
    </source>
</evidence>
<protein>
    <recommendedName>
        <fullName evidence="9">Transmembrane protein 14C</fullName>
    </recommendedName>
</protein>
<dbReference type="PANTHER" id="PTHR12668">
    <property type="entry name" value="TRANSMEMBRANE PROTEIN 14, 15"/>
    <property type="match status" value="1"/>
</dbReference>
<evidence type="ECO:0000256" key="4">
    <source>
        <dbReference type="ARBA" id="ARBA00022989"/>
    </source>
</evidence>
<keyword evidence="5 6" id="KW-0472">Membrane</keyword>
<dbReference type="Proteomes" id="UP000722485">
    <property type="component" value="Unassembled WGS sequence"/>
</dbReference>
<evidence type="ECO:0008006" key="9">
    <source>
        <dbReference type="Google" id="ProtNLM"/>
    </source>
</evidence>
<keyword evidence="8" id="KW-1185">Reference proteome</keyword>
<comment type="subcellular location">
    <subcellularLocation>
        <location evidence="1">Membrane</location>
    </subcellularLocation>
</comment>
<dbReference type="PANTHER" id="PTHR12668:SF15">
    <property type="entry name" value="UPF0136 DOMAIN PROTEIN (AFU_ORTHOLOGUE AFUA_1G03720)"/>
    <property type="match status" value="1"/>
</dbReference>
<dbReference type="Gene3D" id="1.10.10.1740">
    <property type="entry name" value="Transmembrane protein 14-like"/>
    <property type="match status" value="1"/>
</dbReference>
<feature type="transmembrane region" description="Helical" evidence="6">
    <location>
        <begin position="32"/>
        <end position="50"/>
    </location>
</feature>
<dbReference type="InterPro" id="IPR044890">
    <property type="entry name" value="TMEM14_sf"/>
</dbReference>
<feature type="transmembrane region" description="Helical" evidence="6">
    <location>
        <begin position="85"/>
        <end position="104"/>
    </location>
</feature>
<proteinExistence type="inferred from homology"/>
<comment type="caution">
    <text evidence="7">The sequence shown here is derived from an EMBL/GenBank/DDBJ whole genome shotgun (WGS) entry which is preliminary data.</text>
</comment>
<evidence type="ECO:0000256" key="3">
    <source>
        <dbReference type="ARBA" id="ARBA00022692"/>
    </source>
</evidence>
<organism evidence="7 8">
    <name type="scientific">Cylindrodendrum hubeiense</name>
    <dbReference type="NCBI Taxonomy" id="595255"/>
    <lineage>
        <taxon>Eukaryota</taxon>
        <taxon>Fungi</taxon>
        <taxon>Dikarya</taxon>
        <taxon>Ascomycota</taxon>
        <taxon>Pezizomycotina</taxon>
        <taxon>Sordariomycetes</taxon>
        <taxon>Hypocreomycetidae</taxon>
        <taxon>Hypocreales</taxon>
        <taxon>Nectriaceae</taxon>
        <taxon>Cylindrodendrum</taxon>
    </lineage>
</organism>
<keyword evidence="4 6" id="KW-1133">Transmembrane helix</keyword>
<evidence type="ECO:0000256" key="6">
    <source>
        <dbReference type="SAM" id="Phobius"/>
    </source>
</evidence>
<gene>
    <name evidence="7" type="ORF">G7Z17_g4848</name>
</gene>
<dbReference type="EMBL" id="JAANBB010000073">
    <property type="protein sequence ID" value="KAF7551680.1"/>
    <property type="molecule type" value="Genomic_DNA"/>
</dbReference>
<evidence type="ECO:0000313" key="8">
    <source>
        <dbReference type="Proteomes" id="UP000722485"/>
    </source>
</evidence>
<feature type="transmembrane region" description="Helical" evidence="6">
    <location>
        <begin position="7"/>
        <end position="26"/>
    </location>
</feature>
<comment type="similarity">
    <text evidence="2">Belongs to the TMEM14 family.</text>
</comment>
<dbReference type="Pfam" id="PF03647">
    <property type="entry name" value="Tmemb_14"/>
    <property type="match status" value="1"/>
</dbReference>
<evidence type="ECO:0000256" key="1">
    <source>
        <dbReference type="ARBA" id="ARBA00004370"/>
    </source>
</evidence>
<evidence type="ECO:0000313" key="7">
    <source>
        <dbReference type="EMBL" id="KAF7551680.1"/>
    </source>
</evidence>
<dbReference type="AlphaFoldDB" id="A0A9P5HG31"/>
<keyword evidence="3 6" id="KW-0812">Transmembrane</keyword>
<accession>A0A9P5HG31</accession>
<evidence type="ECO:0000256" key="5">
    <source>
        <dbReference type="ARBA" id="ARBA00023136"/>
    </source>
</evidence>
<name>A0A9P5HG31_9HYPO</name>
<dbReference type="GO" id="GO:0016020">
    <property type="term" value="C:membrane"/>
    <property type="evidence" value="ECO:0007669"/>
    <property type="project" value="UniProtKB-SubCell"/>
</dbReference>
<sequence length="108" mass="11207">MADTTTIQIIGYVLGALTAGGGTMGYVKSGSLPSIIAGCSVGFLYTIGAYRIQNRQSYGVELCLLASIVLAGSAFPRAIRLRKPVPIALSVLSSIGLLTFGTALRRQA</sequence>